<gene>
    <name evidence="3" type="ORF">HNR25_002230</name>
</gene>
<dbReference type="EMBL" id="JACHLY010000001">
    <property type="protein sequence ID" value="MBB5998479.1"/>
    <property type="molecule type" value="Genomic_DNA"/>
</dbReference>
<dbReference type="Gene3D" id="3.90.1580.10">
    <property type="entry name" value="paralog of FGE (formylglycine-generating enzyme)"/>
    <property type="match status" value="1"/>
</dbReference>
<feature type="region of interest" description="Disordered" evidence="1">
    <location>
        <begin position="288"/>
        <end position="312"/>
    </location>
</feature>
<dbReference type="SUPFAM" id="SSF52540">
    <property type="entry name" value="P-loop containing nucleoside triphosphate hydrolases"/>
    <property type="match status" value="1"/>
</dbReference>
<dbReference type="RefSeq" id="WP_184634752.1">
    <property type="nucleotide sequence ID" value="NZ_BAABKT010000007.1"/>
</dbReference>
<protein>
    <recommendedName>
        <fullName evidence="2">Sulfatase-modifying factor enzyme-like domain-containing protein</fullName>
    </recommendedName>
</protein>
<reference evidence="3 4" key="1">
    <citation type="submission" date="2020-08" db="EMBL/GenBank/DDBJ databases">
        <title>Sequencing the genomes of 1000 actinobacteria strains.</title>
        <authorList>
            <person name="Klenk H.-P."/>
        </authorList>
    </citation>
    <scope>NUCLEOTIDE SEQUENCE [LARGE SCALE GENOMIC DNA]</scope>
    <source>
        <strain evidence="3 4">DSM 44593</strain>
    </source>
</reference>
<accession>A0A841EAX0</accession>
<feature type="domain" description="Sulfatase-modifying factor enzyme-like" evidence="2">
    <location>
        <begin position="375"/>
        <end position="427"/>
    </location>
</feature>
<dbReference type="AlphaFoldDB" id="A0A841EAX0"/>
<comment type="caution">
    <text evidence="3">The sequence shown here is derived from an EMBL/GenBank/DDBJ whole genome shotgun (WGS) entry which is preliminary data.</text>
</comment>
<evidence type="ECO:0000256" key="1">
    <source>
        <dbReference type="SAM" id="MobiDB-lite"/>
    </source>
</evidence>
<sequence>MATAKRPPILVLGTSERVGSNWALDSLRHATIQHNEPVRQQLGRDHRLSPMATAPGPEASATGPLASYRVTAFQHSTYYGGQHVIKETNLYFTAAPFLQLFPDAPVVVLTRAPVGVASSFIRGALWKRWDYADTYGRVAAMTRQYEHGRWAALLADEAPPTPVALTCLAVLNAALLAEALGDREHAHVSYEAAVADRRTATEPLTRLVPDAGTALPAVSSEPPSADRTFATTQSKNRIIAHLTRETADLVASETTRCLQLVRTIASPATSTTVERWLAGNDAYTLAATATAEPPPPTAPPCARRPRNDPSYLRPTAEGLQWRNLLVSNAEMAAFLNALAEAGLANTLHGVHLLAIPMPHGRGGRLRPFPEGWRVSSGYEHHPAYWVTWIGAAAYALWEGARLPTSGELDAFTAGARVGNAEYRVGDVDRVHEPDLGPEAVHHRAGNLQVWCCDGPADAGKQAPVTRYLHGAAWNTPASRQEITRRRSRHLMGASRGVGVRLVRDSATGRRRSPEEIADRVNRWLTRMSEEPRRVADLDREAVALLAPTS</sequence>
<dbReference type="SUPFAM" id="SSF56436">
    <property type="entry name" value="C-type lectin-like"/>
    <property type="match status" value="1"/>
</dbReference>
<proteinExistence type="predicted"/>
<name>A0A841EAX0_9ACTN</name>
<keyword evidence="4" id="KW-1185">Reference proteome</keyword>
<dbReference type="InterPro" id="IPR027417">
    <property type="entry name" value="P-loop_NTPase"/>
</dbReference>
<dbReference type="Proteomes" id="UP000578077">
    <property type="component" value="Unassembled WGS sequence"/>
</dbReference>
<dbReference type="Gene3D" id="3.40.50.300">
    <property type="entry name" value="P-loop containing nucleotide triphosphate hydrolases"/>
    <property type="match status" value="1"/>
</dbReference>
<dbReference type="Pfam" id="PF03781">
    <property type="entry name" value="FGE-sulfatase"/>
    <property type="match status" value="1"/>
</dbReference>
<evidence type="ECO:0000313" key="3">
    <source>
        <dbReference type="EMBL" id="MBB5998479.1"/>
    </source>
</evidence>
<evidence type="ECO:0000313" key="4">
    <source>
        <dbReference type="Proteomes" id="UP000578077"/>
    </source>
</evidence>
<dbReference type="InterPro" id="IPR005532">
    <property type="entry name" value="SUMF_dom"/>
</dbReference>
<dbReference type="InterPro" id="IPR042095">
    <property type="entry name" value="SUMF_sf"/>
</dbReference>
<dbReference type="InterPro" id="IPR016187">
    <property type="entry name" value="CTDL_fold"/>
</dbReference>
<organism evidence="3 4">
    <name type="scientific">Streptomonospora salina</name>
    <dbReference type="NCBI Taxonomy" id="104205"/>
    <lineage>
        <taxon>Bacteria</taxon>
        <taxon>Bacillati</taxon>
        <taxon>Actinomycetota</taxon>
        <taxon>Actinomycetes</taxon>
        <taxon>Streptosporangiales</taxon>
        <taxon>Nocardiopsidaceae</taxon>
        <taxon>Streptomonospora</taxon>
    </lineage>
</organism>
<evidence type="ECO:0000259" key="2">
    <source>
        <dbReference type="Pfam" id="PF03781"/>
    </source>
</evidence>